<accession>A0A157SK03</accession>
<dbReference type="Proteomes" id="UP000076825">
    <property type="component" value="Chromosome 1"/>
</dbReference>
<protein>
    <submittedName>
        <fullName evidence="1">Uncharacterized protein</fullName>
    </submittedName>
</protein>
<dbReference type="RefSeq" id="WP_063491946.1">
    <property type="nucleotide sequence ID" value="NZ_CP016340.1"/>
</dbReference>
<gene>
    <name evidence="1" type="ORF">SAMEA3906487_02278</name>
</gene>
<dbReference type="KEGG" id="btrm:SAMEA390648702278"/>
<dbReference type="AlphaFoldDB" id="A0A157SK03"/>
<proteinExistence type="predicted"/>
<reference evidence="1 2" key="1">
    <citation type="submission" date="2016-04" db="EMBL/GenBank/DDBJ databases">
        <authorList>
            <consortium name="Pathogen Informatics"/>
        </authorList>
    </citation>
    <scope>NUCLEOTIDE SEQUENCE [LARGE SCALE GENOMIC DNA]</scope>
    <source>
        <strain evidence="1 2">H044680328</strain>
    </source>
</reference>
<organism evidence="1 2">
    <name type="scientific">Bordetella trematum</name>
    <dbReference type="NCBI Taxonomy" id="123899"/>
    <lineage>
        <taxon>Bacteria</taxon>
        <taxon>Pseudomonadati</taxon>
        <taxon>Pseudomonadota</taxon>
        <taxon>Betaproteobacteria</taxon>
        <taxon>Burkholderiales</taxon>
        <taxon>Alcaligenaceae</taxon>
        <taxon>Bordetella</taxon>
    </lineage>
</organism>
<dbReference type="EMBL" id="LT546645">
    <property type="protein sequence ID" value="SAI70591.1"/>
    <property type="molecule type" value="Genomic_DNA"/>
</dbReference>
<sequence length="134" mass="14553">MKTNNAHLSVVNGSVNWDRNFLADQAHQFLAVELAHGTRTAAFRDNLLLERCTAHLMAVANCSKYTAATQAAQAIAEISSARSRLTLDMDRSTSHALFVIDRASGITRVIPAAELAVILDVHSAAQARRQARTN</sequence>
<dbReference type="STRING" id="123899.SAMEA3906487_02278"/>
<dbReference type="PATRIC" id="fig|123899.6.peg.2266"/>
<evidence type="ECO:0000313" key="2">
    <source>
        <dbReference type="Proteomes" id="UP000076825"/>
    </source>
</evidence>
<dbReference type="GeneID" id="56591562"/>
<name>A0A157SK03_9BORD</name>
<evidence type="ECO:0000313" key="1">
    <source>
        <dbReference type="EMBL" id="SAI70591.1"/>
    </source>
</evidence>
<dbReference type="OrthoDB" id="8641994at2"/>
<keyword evidence="2" id="KW-1185">Reference proteome</keyword>